<dbReference type="AlphaFoldDB" id="A0A5M9JMX3"/>
<sequence>MAPTSDNAAVALADCSTEDYPESRVVQHNVHQAPNTICPFLQRALNSPINTGKIPASLFPPISSNRGNIIMPQGSNVSWPILNAKARNKILLYPGSFNPPHQGHLATIRHFHERREQFKIIAMIVYADPTSVVDGKKKKWADAILPQNLRYELFYRIPELAQLVASGWLQFLGENMETHTKVLGATTDLIREAEFDVKLVGLLGGDKLTVESTADELAEDLENDIGVLWLCRPLTVPGKPIIHFRASQSSASNGVSSTKIRQIMTEAPDGKLTEELKDKVISVEFLVEWIQLRRKEKRHITGEIDIL</sequence>
<name>A0A5M9JMX3_MONFR</name>
<reference evidence="2 3" key="1">
    <citation type="submission" date="2019-06" db="EMBL/GenBank/DDBJ databases">
        <title>Genome Sequence of the Brown Rot Fungal Pathogen Monilinia fructicola.</title>
        <authorList>
            <person name="De Miccolis Angelini R.M."/>
            <person name="Landi L."/>
            <person name="Abate D."/>
            <person name="Pollastro S."/>
            <person name="Romanazzi G."/>
            <person name="Faretra F."/>
        </authorList>
    </citation>
    <scope>NUCLEOTIDE SEQUENCE [LARGE SCALE GENOMIC DNA]</scope>
    <source>
        <strain evidence="2 3">Mfrc123</strain>
    </source>
</reference>
<keyword evidence="3" id="KW-1185">Reference proteome</keyword>
<evidence type="ECO:0000259" key="1">
    <source>
        <dbReference type="Pfam" id="PF01467"/>
    </source>
</evidence>
<organism evidence="2 3">
    <name type="scientific">Monilinia fructicola</name>
    <name type="common">Brown rot fungus</name>
    <name type="synonym">Ciboria fructicola</name>
    <dbReference type="NCBI Taxonomy" id="38448"/>
    <lineage>
        <taxon>Eukaryota</taxon>
        <taxon>Fungi</taxon>
        <taxon>Dikarya</taxon>
        <taxon>Ascomycota</taxon>
        <taxon>Pezizomycotina</taxon>
        <taxon>Leotiomycetes</taxon>
        <taxon>Helotiales</taxon>
        <taxon>Sclerotiniaceae</taxon>
        <taxon>Monilinia</taxon>
    </lineage>
</organism>
<dbReference type="EMBL" id="VICG01000008">
    <property type="protein sequence ID" value="KAA8569743.1"/>
    <property type="molecule type" value="Genomic_DNA"/>
</dbReference>
<proteinExistence type="predicted"/>
<evidence type="ECO:0000313" key="3">
    <source>
        <dbReference type="Proteomes" id="UP000322873"/>
    </source>
</evidence>
<dbReference type="SUPFAM" id="SSF52374">
    <property type="entry name" value="Nucleotidylyl transferase"/>
    <property type="match status" value="1"/>
</dbReference>
<accession>A0A5M9JMX3</accession>
<dbReference type="Proteomes" id="UP000322873">
    <property type="component" value="Unassembled WGS sequence"/>
</dbReference>
<feature type="domain" description="Cytidyltransferase-like" evidence="1">
    <location>
        <begin position="92"/>
        <end position="262"/>
    </location>
</feature>
<evidence type="ECO:0000313" key="2">
    <source>
        <dbReference type="EMBL" id="KAA8569743.1"/>
    </source>
</evidence>
<dbReference type="GO" id="GO:0003824">
    <property type="term" value="F:catalytic activity"/>
    <property type="evidence" value="ECO:0007669"/>
    <property type="project" value="InterPro"/>
</dbReference>
<dbReference type="InterPro" id="IPR004821">
    <property type="entry name" value="Cyt_trans-like"/>
</dbReference>
<protein>
    <recommendedName>
        <fullName evidence="1">Cytidyltransferase-like domain-containing protein</fullName>
    </recommendedName>
</protein>
<dbReference type="VEuPathDB" id="FungiDB:MFRU_004g04380"/>
<dbReference type="InterPro" id="IPR014729">
    <property type="entry name" value="Rossmann-like_a/b/a_fold"/>
</dbReference>
<comment type="caution">
    <text evidence="2">The sequence shown here is derived from an EMBL/GenBank/DDBJ whole genome shotgun (WGS) entry which is preliminary data.</text>
</comment>
<dbReference type="Gene3D" id="3.40.50.620">
    <property type="entry name" value="HUPs"/>
    <property type="match status" value="1"/>
</dbReference>
<gene>
    <name evidence="2" type="ORF">EYC84_001326</name>
</gene>
<dbReference type="Pfam" id="PF01467">
    <property type="entry name" value="CTP_transf_like"/>
    <property type="match status" value="1"/>
</dbReference>